<organism evidence="4 5">
    <name type="scientific">Stemphylium lycopersici</name>
    <name type="common">Tomato gray leaf spot disease fungus</name>
    <name type="synonym">Thyrospora lycopersici</name>
    <dbReference type="NCBI Taxonomy" id="183478"/>
    <lineage>
        <taxon>Eukaryota</taxon>
        <taxon>Fungi</taxon>
        <taxon>Dikarya</taxon>
        <taxon>Ascomycota</taxon>
        <taxon>Pezizomycotina</taxon>
        <taxon>Dothideomycetes</taxon>
        <taxon>Pleosporomycetidae</taxon>
        <taxon>Pleosporales</taxon>
        <taxon>Pleosporineae</taxon>
        <taxon>Pleosporaceae</taxon>
        <taxon>Stemphylium</taxon>
    </lineage>
</organism>
<feature type="domain" description="Intradiol ring-cleavage dioxygenases" evidence="3">
    <location>
        <begin position="136"/>
        <end position="275"/>
    </location>
</feature>
<dbReference type="PANTHER" id="PTHR34315">
    <property type="match status" value="1"/>
</dbReference>
<dbReference type="Pfam" id="PF00775">
    <property type="entry name" value="Dioxygenase_C"/>
    <property type="match status" value="1"/>
</dbReference>
<keyword evidence="5" id="KW-1185">Reference proteome</keyword>
<dbReference type="STRING" id="183478.A0A364NC40"/>
<feature type="signal peptide" evidence="2">
    <location>
        <begin position="1"/>
        <end position="18"/>
    </location>
</feature>
<dbReference type="Gene3D" id="2.60.130.10">
    <property type="entry name" value="Aromatic compound dioxygenase"/>
    <property type="match status" value="1"/>
</dbReference>
<evidence type="ECO:0000256" key="2">
    <source>
        <dbReference type="SAM" id="SignalP"/>
    </source>
</evidence>
<accession>A0A364NC40</accession>
<feature type="region of interest" description="Disordered" evidence="1">
    <location>
        <begin position="344"/>
        <end position="372"/>
    </location>
</feature>
<evidence type="ECO:0000256" key="1">
    <source>
        <dbReference type="SAM" id="MobiDB-lite"/>
    </source>
</evidence>
<gene>
    <name evidence="4" type="ORF">DDE83_001854</name>
</gene>
<dbReference type="InterPro" id="IPR015889">
    <property type="entry name" value="Intradiol_dOase_core"/>
</dbReference>
<sequence>MKFTSILSAALLAQSSFAHPGDSAEDTAREVAARREYLTNNKRSLAHCAESLKARGNDVAMHKRRSAMVEQLRAKRSIAQEKPYLKARTVEDSLNTNHKSNLTGITPDVDPSVIFAGNKSCILTPETTEGPYWIEGELVRQDITDGEVGIPMTLDLQLIDVNTCEPLPEIYIDIWHCNSTGVYSGVVAASNGAGEADPDNLDNTALRGVQPSDKDGVATFDTLMPGHYIGRATHIHVLTKTNATLNANSTVSGGHISHVGQIYFDQDLITLADTVEPYASNEQPVTLNADDYVLLGAGDADPFVEYVMLGDDITDGIFAWLAFGMDANSTQKPTPAVWLTEEGGVENPNAHDWLNDGGAAPRPSGAPPRPSA</sequence>
<comment type="caution">
    <text evidence="4">The sequence shown here is derived from an EMBL/GenBank/DDBJ whole genome shotgun (WGS) entry which is preliminary data.</text>
</comment>
<dbReference type="GO" id="GO:0016702">
    <property type="term" value="F:oxidoreductase activity, acting on single donors with incorporation of molecular oxygen, incorporation of two atoms of oxygen"/>
    <property type="evidence" value="ECO:0007669"/>
    <property type="project" value="InterPro"/>
</dbReference>
<protein>
    <submittedName>
        <fullName evidence="4">Aromatic compound dioxygenase</fullName>
    </submittedName>
</protein>
<feature type="chain" id="PRO_5016569278" evidence="2">
    <location>
        <begin position="19"/>
        <end position="372"/>
    </location>
</feature>
<dbReference type="EMBL" id="QGDH01000018">
    <property type="protein sequence ID" value="RAR14822.1"/>
    <property type="molecule type" value="Genomic_DNA"/>
</dbReference>
<dbReference type="GO" id="GO:0008199">
    <property type="term" value="F:ferric iron binding"/>
    <property type="evidence" value="ECO:0007669"/>
    <property type="project" value="InterPro"/>
</dbReference>
<keyword evidence="4" id="KW-0223">Dioxygenase</keyword>
<dbReference type="AlphaFoldDB" id="A0A364NC40"/>
<evidence type="ECO:0000313" key="4">
    <source>
        <dbReference type="EMBL" id="RAR14822.1"/>
    </source>
</evidence>
<keyword evidence="4" id="KW-0560">Oxidoreductase</keyword>
<name>A0A364NC40_STELY</name>
<dbReference type="CDD" id="cd03457">
    <property type="entry name" value="intradiol_dioxygenase_like"/>
    <property type="match status" value="1"/>
</dbReference>
<dbReference type="Proteomes" id="UP000249619">
    <property type="component" value="Unassembled WGS sequence"/>
</dbReference>
<dbReference type="InterPro" id="IPR000627">
    <property type="entry name" value="Intradiol_dOase_C"/>
</dbReference>
<dbReference type="SUPFAM" id="SSF49482">
    <property type="entry name" value="Aromatic compound dioxygenase"/>
    <property type="match status" value="1"/>
</dbReference>
<proteinExistence type="predicted"/>
<dbReference type="PANTHER" id="PTHR34315:SF1">
    <property type="entry name" value="INTRADIOL RING-CLEAVAGE DIOXYGENASES DOMAIN-CONTAINING PROTEIN-RELATED"/>
    <property type="match status" value="1"/>
</dbReference>
<evidence type="ECO:0000259" key="3">
    <source>
        <dbReference type="Pfam" id="PF00775"/>
    </source>
</evidence>
<keyword evidence="2" id="KW-0732">Signal</keyword>
<reference evidence="5" key="1">
    <citation type="submission" date="2018-05" db="EMBL/GenBank/DDBJ databases">
        <title>Draft genome sequence of Stemphylium lycopersici strain CIDEFI 213.</title>
        <authorList>
            <person name="Medina R."/>
            <person name="Franco M.E.E."/>
            <person name="Lucentini C.G."/>
            <person name="Saparrat M.C.N."/>
            <person name="Balatti P.A."/>
        </authorList>
    </citation>
    <scope>NUCLEOTIDE SEQUENCE [LARGE SCALE GENOMIC DNA]</scope>
    <source>
        <strain evidence="5">CIDEFI 213</strain>
    </source>
</reference>
<evidence type="ECO:0000313" key="5">
    <source>
        <dbReference type="Proteomes" id="UP000249619"/>
    </source>
</evidence>